<dbReference type="AlphaFoldDB" id="A0AAE6IJ79"/>
<organism evidence="10 11">
    <name type="scientific">Leuconostoc carnosum</name>
    <dbReference type="NCBI Taxonomy" id="1252"/>
    <lineage>
        <taxon>Bacteria</taxon>
        <taxon>Bacillati</taxon>
        <taxon>Bacillota</taxon>
        <taxon>Bacilli</taxon>
        <taxon>Lactobacillales</taxon>
        <taxon>Lactobacillaceae</taxon>
        <taxon>Leuconostoc</taxon>
    </lineage>
</organism>
<comment type="similarity">
    <text evidence="1 8">Belongs to the acylphosphatase family.</text>
</comment>
<dbReference type="Gene3D" id="3.30.70.100">
    <property type="match status" value="1"/>
</dbReference>
<sequence>MMKSYQVNVFGIVQGVGFRWFAQQTARTYHIVGWVKNESNGSVLMHIQGKETDIIDFIATIQQGTGFSRVDKIIKEVIIPFDANSFAIR</sequence>
<evidence type="ECO:0000256" key="1">
    <source>
        <dbReference type="ARBA" id="ARBA00005614"/>
    </source>
</evidence>
<keyword evidence="4 6" id="KW-0378">Hydrolase</keyword>
<dbReference type="PROSITE" id="PS00151">
    <property type="entry name" value="ACYLPHOSPHATASE_2"/>
    <property type="match status" value="1"/>
</dbReference>
<dbReference type="SUPFAM" id="SSF54975">
    <property type="entry name" value="Acylphosphatase/BLUF domain-like"/>
    <property type="match status" value="1"/>
</dbReference>
<dbReference type="PANTHER" id="PTHR10029">
    <property type="entry name" value="ACYLPHOSPHATASE"/>
    <property type="match status" value="1"/>
</dbReference>
<evidence type="ECO:0000256" key="6">
    <source>
        <dbReference type="PROSITE-ProRule" id="PRU00520"/>
    </source>
</evidence>
<reference evidence="10 11" key="1">
    <citation type="submission" date="2019-06" db="EMBL/GenBank/DDBJ databases">
        <title>Genome analyses of bacteria isolated from kimchi.</title>
        <authorList>
            <person name="Lee S."/>
            <person name="Ahn S."/>
            <person name="Roh S."/>
        </authorList>
    </citation>
    <scope>NUCLEOTIDE SEQUENCE [LARGE SCALE GENOMIC DNA]</scope>
    <source>
        <strain evidence="10 11">CBA3620</strain>
    </source>
</reference>
<evidence type="ECO:0000313" key="10">
    <source>
        <dbReference type="EMBL" id="QEA33849.1"/>
    </source>
</evidence>
<name>A0AAE6IJ79_LEUCA</name>
<dbReference type="Proteomes" id="UP000321332">
    <property type="component" value="Chromosome"/>
</dbReference>
<feature type="active site" evidence="6">
    <location>
        <position position="19"/>
    </location>
</feature>
<dbReference type="InterPro" id="IPR017968">
    <property type="entry name" value="Acylphosphatase_CS"/>
</dbReference>
<dbReference type="InterPro" id="IPR020456">
    <property type="entry name" value="Acylphosphatase"/>
</dbReference>
<feature type="active site" evidence="6">
    <location>
        <position position="37"/>
    </location>
</feature>
<evidence type="ECO:0000313" key="11">
    <source>
        <dbReference type="Proteomes" id="UP000321332"/>
    </source>
</evidence>
<gene>
    <name evidence="10" type="ORF">FGL89_06790</name>
</gene>
<evidence type="ECO:0000256" key="7">
    <source>
        <dbReference type="RuleBase" id="RU000553"/>
    </source>
</evidence>
<protein>
    <recommendedName>
        <fullName evidence="3 6">Acylphosphatase</fullName>
        <ecNumber evidence="2 6">3.6.1.7</ecNumber>
    </recommendedName>
</protein>
<evidence type="ECO:0000256" key="5">
    <source>
        <dbReference type="ARBA" id="ARBA00047645"/>
    </source>
</evidence>
<dbReference type="InterPro" id="IPR001792">
    <property type="entry name" value="Acylphosphatase-like_dom"/>
</dbReference>
<proteinExistence type="inferred from homology"/>
<evidence type="ECO:0000256" key="2">
    <source>
        <dbReference type="ARBA" id="ARBA00012150"/>
    </source>
</evidence>
<evidence type="ECO:0000256" key="8">
    <source>
        <dbReference type="RuleBase" id="RU004168"/>
    </source>
</evidence>
<evidence type="ECO:0000256" key="3">
    <source>
        <dbReference type="ARBA" id="ARBA00015991"/>
    </source>
</evidence>
<dbReference type="EC" id="3.6.1.7" evidence="2 6"/>
<dbReference type="EMBL" id="CP042374">
    <property type="protein sequence ID" value="QEA33849.1"/>
    <property type="molecule type" value="Genomic_DNA"/>
</dbReference>
<dbReference type="PRINTS" id="PR00112">
    <property type="entry name" value="ACYLPHPHTASE"/>
</dbReference>
<accession>A0AAE6IJ79</accession>
<dbReference type="PANTHER" id="PTHR10029:SF3">
    <property type="entry name" value="ACYLPHOSPHATASE-RELATED"/>
    <property type="match status" value="1"/>
</dbReference>
<evidence type="ECO:0000256" key="4">
    <source>
        <dbReference type="ARBA" id="ARBA00022801"/>
    </source>
</evidence>
<dbReference type="GO" id="GO:0003998">
    <property type="term" value="F:acylphosphatase activity"/>
    <property type="evidence" value="ECO:0007669"/>
    <property type="project" value="UniProtKB-EC"/>
</dbReference>
<evidence type="ECO:0000259" key="9">
    <source>
        <dbReference type="PROSITE" id="PS51160"/>
    </source>
</evidence>
<dbReference type="InterPro" id="IPR036046">
    <property type="entry name" value="Acylphosphatase-like_dom_sf"/>
</dbReference>
<dbReference type="PROSITE" id="PS51160">
    <property type="entry name" value="ACYLPHOSPHATASE_3"/>
    <property type="match status" value="1"/>
</dbReference>
<dbReference type="Pfam" id="PF00708">
    <property type="entry name" value="Acylphosphatase"/>
    <property type="match status" value="1"/>
</dbReference>
<dbReference type="PROSITE" id="PS00150">
    <property type="entry name" value="ACYLPHOSPHATASE_1"/>
    <property type="match status" value="1"/>
</dbReference>
<comment type="catalytic activity">
    <reaction evidence="5 6 7">
        <text>an acyl phosphate + H2O = a carboxylate + phosphate + H(+)</text>
        <dbReference type="Rhea" id="RHEA:14965"/>
        <dbReference type="ChEBI" id="CHEBI:15377"/>
        <dbReference type="ChEBI" id="CHEBI:15378"/>
        <dbReference type="ChEBI" id="CHEBI:29067"/>
        <dbReference type="ChEBI" id="CHEBI:43474"/>
        <dbReference type="ChEBI" id="CHEBI:59918"/>
        <dbReference type="EC" id="3.6.1.7"/>
    </reaction>
</comment>
<feature type="domain" description="Acylphosphatase-like" evidence="9">
    <location>
        <begin position="4"/>
        <end position="89"/>
    </location>
</feature>